<keyword evidence="1" id="KW-0812">Transmembrane</keyword>
<proteinExistence type="predicted"/>
<dbReference type="Proteomes" id="UP000494106">
    <property type="component" value="Unassembled WGS sequence"/>
</dbReference>
<sequence length="300" mass="33650">MDERMMHPTPSWLAWYQRNIARARAPSRVSVYTSVYRGEKHLPFVKLDSMEYHQRFHNYPPVSLILPDSAGGEGDAGPVGRQPPEGYNAPAWGGWAACAVLVVLLVLIVRVTEKCFDRRLFGLQQQSLDVSNLPHLDDSEFLTPNNHNPDLPPPYTECAPNKETKAQKLLHKLDTEETPPPYSACVVAFSNKDLPTVHIHREHTNEDPQTSSEIDNVQNGLIEDRQRMEVEPNDYDEAMRLKLVFDNGRIVERSIDVESAESVPDVVAQVGETVIGKALDDNVPCVDDNATSSQDKVIFV</sequence>
<evidence type="ECO:0000313" key="3">
    <source>
        <dbReference type="Proteomes" id="UP000494106"/>
    </source>
</evidence>
<protein>
    <submittedName>
        <fullName evidence="2">Uncharacterized protein</fullName>
    </submittedName>
</protein>
<name>A0A8S1A365_ARCPL</name>
<reference evidence="2 3" key="1">
    <citation type="submission" date="2020-04" db="EMBL/GenBank/DDBJ databases">
        <authorList>
            <person name="Wallbank WR R."/>
            <person name="Pardo Diaz C."/>
            <person name="Kozak K."/>
            <person name="Martin S."/>
            <person name="Jiggins C."/>
            <person name="Moest M."/>
            <person name="Warren A I."/>
            <person name="Byers J.R.P. K."/>
            <person name="Montejo-Kovacevich G."/>
            <person name="Yen C E."/>
        </authorList>
    </citation>
    <scope>NUCLEOTIDE SEQUENCE [LARGE SCALE GENOMIC DNA]</scope>
</reference>
<accession>A0A8S1A365</accession>
<organism evidence="2 3">
    <name type="scientific">Arctia plantaginis</name>
    <name type="common">Wood tiger moth</name>
    <name type="synonym">Phalaena plantaginis</name>
    <dbReference type="NCBI Taxonomy" id="874455"/>
    <lineage>
        <taxon>Eukaryota</taxon>
        <taxon>Metazoa</taxon>
        <taxon>Ecdysozoa</taxon>
        <taxon>Arthropoda</taxon>
        <taxon>Hexapoda</taxon>
        <taxon>Insecta</taxon>
        <taxon>Pterygota</taxon>
        <taxon>Neoptera</taxon>
        <taxon>Endopterygota</taxon>
        <taxon>Lepidoptera</taxon>
        <taxon>Glossata</taxon>
        <taxon>Ditrysia</taxon>
        <taxon>Noctuoidea</taxon>
        <taxon>Erebidae</taxon>
        <taxon>Arctiinae</taxon>
        <taxon>Arctia</taxon>
    </lineage>
</organism>
<gene>
    <name evidence="2" type="ORF">APLA_LOCUS8233</name>
</gene>
<evidence type="ECO:0000256" key="1">
    <source>
        <dbReference type="SAM" id="Phobius"/>
    </source>
</evidence>
<dbReference type="EMBL" id="CADEBC010000505">
    <property type="protein sequence ID" value="CAB3240352.1"/>
    <property type="molecule type" value="Genomic_DNA"/>
</dbReference>
<keyword evidence="1" id="KW-0472">Membrane</keyword>
<feature type="transmembrane region" description="Helical" evidence="1">
    <location>
        <begin position="92"/>
        <end position="111"/>
    </location>
</feature>
<keyword evidence="1" id="KW-1133">Transmembrane helix</keyword>
<dbReference type="AlphaFoldDB" id="A0A8S1A365"/>
<evidence type="ECO:0000313" key="2">
    <source>
        <dbReference type="EMBL" id="CAB3240352.1"/>
    </source>
</evidence>
<comment type="caution">
    <text evidence="2">The sequence shown here is derived from an EMBL/GenBank/DDBJ whole genome shotgun (WGS) entry which is preliminary data.</text>
</comment>
<keyword evidence="3" id="KW-1185">Reference proteome</keyword>
<dbReference type="OrthoDB" id="7423313at2759"/>